<dbReference type="InParanoid" id="A0A4Q1BRN9"/>
<dbReference type="Proteomes" id="UP000289152">
    <property type="component" value="Unassembled WGS sequence"/>
</dbReference>
<feature type="region of interest" description="Disordered" evidence="1">
    <location>
        <begin position="92"/>
        <end position="129"/>
    </location>
</feature>
<evidence type="ECO:0000313" key="2">
    <source>
        <dbReference type="EMBL" id="RXK40636.1"/>
    </source>
</evidence>
<accession>A0A4Q1BRN9</accession>
<keyword evidence="3" id="KW-1185">Reference proteome</keyword>
<reference evidence="2 3" key="1">
    <citation type="submission" date="2016-06" db="EMBL/GenBank/DDBJ databases">
        <title>Evolution of pathogenesis and genome organization in the Tremellales.</title>
        <authorList>
            <person name="Cuomo C."/>
            <person name="Litvintseva A."/>
            <person name="Heitman J."/>
            <person name="Chen Y."/>
            <person name="Sun S."/>
            <person name="Springer D."/>
            <person name="Dromer F."/>
            <person name="Young S."/>
            <person name="Zeng Q."/>
            <person name="Chapman S."/>
            <person name="Gujja S."/>
            <person name="Saif S."/>
            <person name="Birren B."/>
        </authorList>
    </citation>
    <scope>NUCLEOTIDE SEQUENCE [LARGE SCALE GENOMIC DNA]</scope>
    <source>
        <strain evidence="2 3">ATCC 28783</strain>
    </source>
</reference>
<comment type="caution">
    <text evidence="2">The sequence shown here is derived from an EMBL/GenBank/DDBJ whole genome shotgun (WGS) entry which is preliminary data.</text>
</comment>
<evidence type="ECO:0000256" key="1">
    <source>
        <dbReference type="SAM" id="MobiDB-lite"/>
    </source>
</evidence>
<dbReference type="AlphaFoldDB" id="A0A4Q1BRN9"/>
<proteinExistence type="predicted"/>
<protein>
    <submittedName>
        <fullName evidence="2">Uncharacterized protein</fullName>
    </submittedName>
</protein>
<evidence type="ECO:0000313" key="3">
    <source>
        <dbReference type="Proteomes" id="UP000289152"/>
    </source>
</evidence>
<dbReference type="EMBL" id="SDIL01000016">
    <property type="protein sequence ID" value="RXK40636.1"/>
    <property type="molecule type" value="Genomic_DNA"/>
</dbReference>
<organism evidence="2 3">
    <name type="scientific">Tremella mesenterica</name>
    <name type="common">Jelly fungus</name>
    <dbReference type="NCBI Taxonomy" id="5217"/>
    <lineage>
        <taxon>Eukaryota</taxon>
        <taxon>Fungi</taxon>
        <taxon>Dikarya</taxon>
        <taxon>Basidiomycota</taxon>
        <taxon>Agaricomycotina</taxon>
        <taxon>Tremellomycetes</taxon>
        <taxon>Tremellales</taxon>
        <taxon>Tremellaceae</taxon>
        <taxon>Tremella</taxon>
    </lineage>
</organism>
<sequence>MSHHVPALPNTTISPPFALSPQSFSSINKSSPLATTNDIPRERAIGDITVAVEHERPKKKPAARKGWKGWALVVEDEQGNVIEELEGGTARHGSTAIAENTISREGSANVQLTDKSRGQPQPSVSSVVTHKPERKLLLLICLSSSQ</sequence>
<name>A0A4Q1BRN9_TREME</name>
<feature type="compositionally biased region" description="Polar residues" evidence="1">
    <location>
        <begin position="97"/>
        <end position="128"/>
    </location>
</feature>
<gene>
    <name evidence="2" type="ORF">M231_02092</name>
</gene>